<dbReference type="EMBL" id="LUAW01000025">
    <property type="protein sequence ID" value="KYQ71477.1"/>
    <property type="molecule type" value="Genomic_DNA"/>
</dbReference>
<dbReference type="Proteomes" id="UP000076276">
    <property type="component" value="Unassembled WGS sequence"/>
</dbReference>
<proteinExistence type="predicted"/>
<keyword evidence="2" id="KW-1185">Reference proteome</keyword>
<accession>A0A151Y0A8</accession>
<name>A0A151Y0A8_9GAMM</name>
<reference evidence="1 2" key="1">
    <citation type="submission" date="2016-03" db="EMBL/GenBank/DDBJ databases">
        <title>Acinetobacter genomospecies 28 strain ANC 4149.</title>
        <authorList>
            <person name="Radolfova-Krizova L."/>
            <person name="Nemec A."/>
        </authorList>
    </citation>
    <scope>NUCLEOTIDE SEQUENCE [LARGE SCALE GENOMIC DNA]</scope>
    <source>
        <strain evidence="1 2">ANC 4149</strain>
    </source>
</reference>
<organism evidence="1 2">
    <name type="scientific">Acinetobacter pragensis</name>
    <dbReference type="NCBI Taxonomy" id="1806892"/>
    <lineage>
        <taxon>Bacteria</taxon>
        <taxon>Pseudomonadati</taxon>
        <taxon>Pseudomonadota</taxon>
        <taxon>Gammaproteobacteria</taxon>
        <taxon>Moraxellales</taxon>
        <taxon>Moraxellaceae</taxon>
        <taxon>Acinetobacter</taxon>
    </lineage>
</organism>
<dbReference type="AlphaFoldDB" id="A0A151Y0A8"/>
<protein>
    <recommendedName>
        <fullName evidence="3">Response receiver domain-containing protein</fullName>
    </recommendedName>
</protein>
<comment type="caution">
    <text evidence="1">The sequence shown here is derived from an EMBL/GenBank/DDBJ whole genome shotgun (WGS) entry which is preliminary data.</text>
</comment>
<gene>
    <name evidence="1" type="ORF">AZH43_14095</name>
</gene>
<sequence>MTSITQPSIKKILVIDDEIEGISLDSALIVLEELSKQLSDPTSPIAEEINIIIEQNFPSFSNFYENHSLSIDFIKNVLLTPLFIELSSHDLKTHINRLIEQNNFLLKTKEKIQEVFPETEYVITFLEHYSEAAELKFEEFDLLILDWYLNATTTNEKFISETLSKIPNLPPILLLTSYNKIDTPAERSRFFKSTRISGAGLITLTKDKFLSSNSNFSGLLKICSMLSNQRVIANDIRRYITDWENALEIAKNKTLEALWQLDTFIIKSIQEDAVIDGQPYHDHFHNFIERENSWYLENEFTKKSNIESLGKSLEDLTYSDILMHHTNENSISLHRTLLSHYSFKGYTNILAIQSKSIQDLKKSILHDIPFGAVLKTKSITDPVESIYINITQPCDLSDIVRSSKGSDRSIQLIKMEATKKGLNESTIFDTNNYIITDFNINDEFYDLKPLPMSIISLNFEDFYKFSCEKELHVIGGVRNDIAVGLQQKAVSYLIRPSQQRTQRPSINLAKIVYLKHCETGHFDENQRPLFDHFGTVYTVPTNIVGTKNQTTTKQFIQFIGLNQFELIEWIISNIQNKNIRREDLIKFFYEQIEIGDKISEKKIDSLTIKLKKIDFNQPIEDEISKLRINKKCECIFILH</sequence>
<dbReference type="STRING" id="1806892.AZH43_14095"/>
<evidence type="ECO:0008006" key="3">
    <source>
        <dbReference type="Google" id="ProtNLM"/>
    </source>
</evidence>
<dbReference type="OrthoDB" id="6717499at2"/>
<evidence type="ECO:0000313" key="1">
    <source>
        <dbReference type="EMBL" id="KYQ71477.1"/>
    </source>
</evidence>
<evidence type="ECO:0000313" key="2">
    <source>
        <dbReference type="Proteomes" id="UP000076276"/>
    </source>
</evidence>
<dbReference type="RefSeq" id="WP_067669868.1">
    <property type="nucleotide sequence ID" value="NZ_CBCSIK010000003.1"/>
</dbReference>